<dbReference type="RefSeq" id="WP_338539161.1">
    <property type="nucleotide sequence ID" value="NZ_CP104874.1"/>
</dbReference>
<dbReference type="Proteomes" id="UP001381003">
    <property type="component" value="Chromosome"/>
</dbReference>
<protein>
    <submittedName>
        <fullName evidence="6">TetR/AcrR family transcriptional regulator</fullName>
    </submittedName>
</protein>
<proteinExistence type="predicted"/>
<dbReference type="Pfam" id="PF00440">
    <property type="entry name" value="TetR_N"/>
    <property type="match status" value="1"/>
</dbReference>
<gene>
    <name evidence="6" type="ORF">N5P18_07435</name>
</gene>
<evidence type="ECO:0000256" key="3">
    <source>
        <dbReference type="ARBA" id="ARBA00023163"/>
    </source>
</evidence>
<dbReference type="InterPro" id="IPR050109">
    <property type="entry name" value="HTH-type_TetR-like_transc_reg"/>
</dbReference>
<keyword evidence="3" id="KW-0804">Transcription</keyword>
<evidence type="ECO:0000256" key="1">
    <source>
        <dbReference type="ARBA" id="ARBA00023015"/>
    </source>
</evidence>
<keyword evidence="2 4" id="KW-0238">DNA-binding</keyword>
<keyword evidence="7" id="KW-1185">Reference proteome</keyword>
<evidence type="ECO:0000313" key="6">
    <source>
        <dbReference type="EMBL" id="WWF06692.1"/>
    </source>
</evidence>
<dbReference type="SUPFAM" id="SSF48498">
    <property type="entry name" value="Tetracyclin repressor-like, C-terminal domain"/>
    <property type="match status" value="1"/>
</dbReference>
<name>A0ABZ2FKS4_9MICO</name>
<dbReference type="InterPro" id="IPR036271">
    <property type="entry name" value="Tet_transcr_reg_TetR-rel_C_sf"/>
</dbReference>
<feature type="DNA-binding region" description="H-T-H motif" evidence="4">
    <location>
        <begin position="44"/>
        <end position="63"/>
    </location>
</feature>
<dbReference type="PANTHER" id="PTHR30055:SF151">
    <property type="entry name" value="TRANSCRIPTIONAL REGULATORY PROTEIN"/>
    <property type="match status" value="1"/>
</dbReference>
<accession>A0ABZ2FKS4</accession>
<dbReference type="InterPro" id="IPR009057">
    <property type="entry name" value="Homeodomain-like_sf"/>
</dbReference>
<sequence length="248" mass="26515">MTREATAAPRRRRRPTRSGVILSRELFVETAIRLVSHHGPSGMSARRLGAALGADPSAVYRYFRGMDDLAMAITDELISRATADWVPTGDWRTDLEGWGLSAHTAYVRHPEVALMASHRISGMAAEMAAVDLILGVLRAAGLGPADAVSAYMAFIKQMLAFAALDGARRAMPTHSRHRDAQVWLSSYGGADPMAHPHIADCAPELCDGRGPGVMGSDATDDGYPLALRLFLDGLELAVRDGTVGGPAR</sequence>
<dbReference type="Gene3D" id="1.10.357.10">
    <property type="entry name" value="Tetracycline Repressor, domain 2"/>
    <property type="match status" value="1"/>
</dbReference>
<evidence type="ECO:0000259" key="5">
    <source>
        <dbReference type="PROSITE" id="PS50977"/>
    </source>
</evidence>
<evidence type="ECO:0000313" key="7">
    <source>
        <dbReference type="Proteomes" id="UP001381003"/>
    </source>
</evidence>
<dbReference type="EMBL" id="CP104874">
    <property type="protein sequence ID" value="WWF06692.1"/>
    <property type="molecule type" value="Genomic_DNA"/>
</dbReference>
<dbReference type="SUPFAM" id="SSF46689">
    <property type="entry name" value="Homeodomain-like"/>
    <property type="match status" value="1"/>
</dbReference>
<dbReference type="Pfam" id="PF02909">
    <property type="entry name" value="TetR_C_1"/>
    <property type="match status" value="1"/>
</dbReference>
<evidence type="ECO:0000256" key="4">
    <source>
        <dbReference type="PROSITE-ProRule" id="PRU00335"/>
    </source>
</evidence>
<dbReference type="PROSITE" id="PS50977">
    <property type="entry name" value="HTH_TETR_2"/>
    <property type="match status" value="1"/>
</dbReference>
<dbReference type="Gene3D" id="1.10.10.60">
    <property type="entry name" value="Homeodomain-like"/>
    <property type="match status" value="1"/>
</dbReference>
<dbReference type="PANTHER" id="PTHR30055">
    <property type="entry name" value="HTH-TYPE TRANSCRIPTIONAL REGULATOR RUTR"/>
    <property type="match status" value="1"/>
</dbReference>
<keyword evidence="1" id="KW-0805">Transcription regulation</keyword>
<dbReference type="InterPro" id="IPR001647">
    <property type="entry name" value="HTH_TetR"/>
</dbReference>
<dbReference type="InterPro" id="IPR004111">
    <property type="entry name" value="Repressor_TetR_C"/>
</dbReference>
<reference evidence="6 7" key="1">
    <citation type="submission" date="2022-09" db="EMBL/GenBank/DDBJ databases">
        <title>Complete genome sequence of Janibacter terrae strain COS04-44, PCL-degrading bacteria isolated from oil spilled coast.</title>
        <authorList>
            <person name="Park H."/>
            <person name="Kim J.Y."/>
            <person name="An S.H."/>
            <person name="Lee C.M."/>
            <person name="Weon H.-Y."/>
        </authorList>
    </citation>
    <scope>NUCLEOTIDE SEQUENCE [LARGE SCALE GENOMIC DNA]</scope>
    <source>
        <strain evidence="6 7">COS04-44</strain>
    </source>
</reference>
<feature type="domain" description="HTH tetR-type" evidence="5">
    <location>
        <begin position="21"/>
        <end position="81"/>
    </location>
</feature>
<organism evidence="6 7">
    <name type="scientific">Janibacter terrae</name>
    <dbReference type="NCBI Taxonomy" id="103817"/>
    <lineage>
        <taxon>Bacteria</taxon>
        <taxon>Bacillati</taxon>
        <taxon>Actinomycetota</taxon>
        <taxon>Actinomycetes</taxon>
        <taxon>Micrococcales</taxon>
        <taxon>Intrasporangiaceae</taxon>
        <taxon>Janibacter</taxon>
    </lineage>
</organism>
<evidence type="ECO:0000256" key="2">
    <source>
        <dbReference type="ARBA" id="ARBA00023125"/>
    </source>
</evidence>